<dbReference type="Pfam" id="PF08843">
    <property type="entry name" value="AbiEii"/>
    <property type="match status" value="1"/>
</dbReference>
<dbReference type="Proteomes" id="UP000178935">
    <property type="component" value="Unassembled WGS sequence"/>
</dbReference>
<organism evidence="1 2">
    <name type="scientific">Candidatus Staskawiczbacteria bacterium RIFOXYD1_FULL_32_13</name>
    <dbReference type="NCBI Taxonomy" id="1802234"/>
    <lineage>
        <taxon>Bacteria</taxon>
        <taxon>Candidatus Staskawicziibacteriota</taxon>
    </lineage>
</organism>
<dbReference type="EMBL" id="MHPU01000036">
    <property type="protein sequence ID" value="OGZ87887.1"/>
    <property type="molecule type" value="Genomic_DNA"/>
</dbReference>
<proteinExistence type="predicted"/>
<accession>A0A1G2JL65</accession>
<dbReference type="InterPro" id="IPR014942">
    <property type="entry name" value="AbiEii"/>
</dbReference>
<comment type="caution">
    <text evidence="1">The sequence shown here is derived from an EMBL/GenBank/DDBJ whole genome shotgun (WGS) entry which is preliminary data.</text>
</comment>
<gene>
    <name evidence="1" type="ORF">A2561_01045</name>
</gene>
<evidence type="ECO:0000313" key="2">
    <source>
        <dbReference type="Proteomes" id="UP000178935"/>
    </source>
</evidence>
<dbReference type="AlphaFoldDB" id="A0A1G2JL65"/>
<protein>
    <recommendedName>
        <fullName evidence="3">Nucleotidyl transferase AbiEii/AbiGii toxin family protein</fullName>
    </recommendedName>
</protein>
<dbReference type="Gene3D" id="3.10.450.620">
    <property type="entry name" value="JHP933, nucleotidyltransferase-like core domain"/>
    <property type="match status" value="1"/>
</dbReference>
<name>A0A1G2JL65_9BACT</name>
<reference evidence="1 2" key="1">
    <citation type="journal article" date="2016" name="Nat. Commun.">
        <title>Thousands of microbial genomes shed light on interconnected biogeochemical processes in an aquifer system.</title>
        <authorList>
            <person name="Anantharaman K."/>
            <person name="Brown C.T."/>
            <person name="Hug L.A."/>
            <person name="Sharon I."/>
            <person name="Castelle C.J."/>
            <person name="Probst A.J."/>
            <person name="Thomas B.C."/>
            <person name="Singh A."/>
            <person name="Wilkins M.J."/>
            <person name="Karaoz U."/>
            <person name="Brodie E.L."/>
            <person name="Williams K.H."/>
            <person name="Hubbard S.S."/>
            <person name="Banfield J.F."/>
        </authorList>
    </citation>
    <scope>NUCLEOTIDE SEQUENCE [LARGE SCALE GENOMIC DNA]</scope>
</reference>
<evidence type="ECO:0008006" key="3">
    <source>
        <dbReference type="Google" id="ProtNLM"/>
    </source>
</evidence>
<evidence type="ECO:0000313" key="1">
    <source>
        <dbReference type="EMBL" id="OGZ87887.1"/>
    </source>
</evidence>
<sequence length="228" mass="27308">MSEEHILSKNQQNILNIISKDKIICDNFYLTGGSALAEFYLQHRLSEDLDFFSENEFEVQGILTFLEKIKKQAKIKKVEYQQSFNRNLFFLDLVDGDRIKMEFTYFPFERIEKKKRVGDLYIDSLLDIVVNKVFIIYQKPRSRDFIDLYFILQKDKNLKLDDLIKKAQIKFGNYIDSIQLGSQYMKSKELKDYPKMLIKVKENFWQDFFINEAKKLSSKIIEKNFKHT</sequence>